<dbReference type="EMBL" id="CAJOBA010000985">
    <property type="protein sequence ID" value="CAF3569061.1"/>
    <property type="molecule type" value="Genomic_DNA"/>
</dbReference>
<keyword evidence="5" id="KW-1185">Reference proteome</keyword>
<evidence type="ECO:0000313" key="2">
    <source>
        <dbReference type="EMBL" id="CAF0904952.1"/>
    </source>
</evidence>
<accession>A0A813ZYN9</accession>
<protein>
    <recommendedName>
        <fullName evidence="6">Tetratricopeptide repeat protein</fullName>
    </recommendedName>
</protein>
<sequence length="117" mass="14134">MYVARPQGVKSYKDALDHQIRLQFSNNNKLALIYNNIGYVYLQQEHFEESLGTIYIYIVIENLNEAEHLLLRELKSNRQHLRSIYCNVRQVYYEQQNYDTAVKFYDRNIVLKLHMML</sequence>
<dbReference type="EMBL" id="CAJNOK010000985">
    <property type="protein sequence ID" value="CAF0786802.1"/>
    <property type="molecule type" value="Genomic_DNA"/>
</dbReference>
<dbReference type="Proteomes" id="UP000677228">
    <property type="component" value="Unassembled WGS sequence"/>
</dbReference>
<dbReference type="EMBL" id="CAJOBC010001587">
    <property type="protein sequence ID" value="CAF3686824.1"/>
    <property type="molecule type" value="Genomic_DNA"/>
</dbReference>
<dbReference type="Proteomes" id="UP000681722">
    <property type="component" value="Unassembled WGS sequence"/>
</dbReference>
<proteinExistence type="predicted"/>
<evidence type="ECO:0000313" key="3">
    <source>
        <dbReference type="EMBL" id="CAF3569061.1"/>
    </source>
</evidence>
<name>A0A813ZYN9_9BILA</name>
<dbReference type="AlphaFoldDB" id="A0A813ZYN9"/>
<evidence type="ECO:0000313" key="4">
    <source>
        <dbReference type="EMBL" id="CAF3686824.1"/>
    </source>
</evidence>
<evidence type="ECO:0000313" key="1">
    <source>
        <dbReference type="EMBL" id="CAF0786802.1"/>
    </source>
</evidence>
<reference evidence="2" key="1">
    <citation type="submission" date="2021-02" db="EMBL/GenBank/DDBJ databases">
        <authorList>
            <person name="Nowell W R."/>
        </authorList>
    </citation>
    <scope>NUCLEOTIDE SEQUENCE</scope>
</reference>
<gene>
    <name evidence="2" type="ORF">GPM918_LOCUS8838</name>
    <name evidence="1" type="ORF">OVA965_LOCUS3918</name>
    <name evidence="4" type="ORF">SRO942_LOCUS8839</name>
    <name evidence="3" type="ORF">TMI583_LOCUS3916</name>
</gene>
<comment type="caution">
    <text evidence="2">The sequence shown here is derived from an EMBL/GenBank/DDBJ whole genome shotgun (WGS) entry which is preliminary data.</text>
</comment>
<dbReference type="InterPro" id="IPR011990">
    <property type="entry name" value="TPR-like_helical_dom_sf"/>
</dbReference>
<dbReference type="EMBL" id="CAJNOQ010001587">
    <property type="protein sequence ID" value="CAF0904952.1"/>
    <property type="molecule type" value="Genomic_DNA"/>
</dbReference>
<dbReference type="Proteomes" id="UP000682733">
    <property type="component" value="Unassembled WGS sequence"/>
</dbReference>
<evidence type="ECO:0008006" key="6">
    <source>
        <dbReference type="Google" id="ProtNLM"/>
    </source>
</evidence>
<dbReference type="OrthoDB" id="5986190at2759"/>
<dbReference type="SUPFAM" id="SSF48452">
    <property type="entry name" value="TPR-like"/>
    <property type="match status" value="1"/>
</dbReference>
<dbReference type="Proteomes" id="UP000663829">
    <property type="component" value="Unassembled WGS sequence"/>
</dbReference>
<dbReference type="Gene3D" id="1.25.40.10">
    <property type="entry name" value="Tetratricopeptide repeat domain"/>
    <property type="match status" value="1"/>
</dbReference>
<evidence type="ECO:0000313" key="5">
    <source>
        <dbReference type="Proteomes" id="UP000663829"/>
    </source>
</evidence>
<organism evidence="2 5">
    <name type="scientific">Didymodactylos carnosus</name>
    <dbReference type="NCBI Taxonomy" id="1234261"/>
    <lineage>
        <taxon>Eukaryota</taxon>
        <taxon>Metazoa</taxon>
        <taxon>Spiralia</taxon>
        <taxon>Gnathifera</taxon>
        <taxon>Rotifera</taxon>
        <taxon>Eurotatoria</taxon>
        <taxon>Bdelloidea</taxon>
        <taxon>Philodinida</taxon>
        <taxon>Philodinidae</taxon>
        <taxon>Didymodactylos</taxon>
    </lineage>
</organism>